<dbReference type="RefSeq" id="XP_017786484.1">
    <property type="nucleotide sequence ID" value="XM_017930995.1"/>
</dbReference>
<evidence type="ECO:0000256" key="1">
    <source>
        <dbReference type="SAM" id="MobiDB-lite"/>
    </source>
</evidence>
<feature type="compositionally biased region" description="Polar residues" evidence="1">
    <location>
        <begin position="236"/>
        <end position="254"/>
    </location>
</feature>
<accession>A0ABM1NI34</accession>
<feature type="compositionally biased region" description="Polar residues" evidence="1">
    <location>
        <begin position="301"/>
        <end position="314"/>
    </location>
</feature>
<reference evidence="3" key="1">
    <citation type="submission" date="2025-08" db="UniProtKB">
        <authorList>
            <consortium name="RefSeq"/>
        </authorList>
    </citation>
    <scope>IDENTIFICATION</scope>
    <source>
        <tissue evidence="3">Whole Larva</tissue>
    </source>
</reference>
<dbReference type="Proteomes" id="UP000695000">
    <property type="component" value="Unplaced"/>
</dbReference>
<sequence>MDCCNYMSYKNHYYGTQQYFEQMPQYHGEYYNNPTYSEYYGNNTPYYSSYPWQHCNTASFPDYTYNPKEARIRKAMRDANRERAMGVAPATRGGRRSQPWVHPETDDHFMMTPSHGMRGVVGSPMCGTGFPIGNVGNGQFIQPMHSYNKHMHLISHDNNGYLQPNPMAQLQHQTDMWNQYQHSTNTMRPTPSEYVMPNSQMPNYHHQQATEMHQTNEASSSIERVKIGPETFAELSSTATSPHTNENVPPNHNNFEGKIEPLMESTNVSQAPFMNLYQDNVSAHSHFDKNQEKVKKISLPATESTGSTKESTANADEGTSYYREYIRKYVDTLKCDVLDIVFENSDTRSGFSYVTYPNGQSYNFCNSSIEDLYFIQSCSYGTFGFGNALNLSKN</sequence>
<name>A0ABM1NI34_NICVS</name>
<feature type="region of interest" description="Disordered" evidence="1">
    <location>
        <begin position="81"/>
        <end position="101"/>
    </location>
</feature>
<protein>
    <submittedName>
        <fullName evidence="3">Uncharacterized protein LOC108569439 isoform X1</fullName>
    </submittedName>
</protein>
<keyword evidence="2" id="KW-1185">Reference proteome</keyword>
<dbReference type="GeneID" id="108569439"/>
<gene>
    <name evidence="3" type="primary">LOC108569439</name>
</gene>
<evidence type="ECO:0000313" key="2">
    <source>
        <dbReference type="Proteomes" id="UP000695000"/>
    </source>
</evidence>
<feature type="region of interest" description="Disordered" evidence="1">
    <location>
        <begin position="287"/>
        <end position="316"/>
    </location>
</feature>
<evidence type="ECO:0000313" key="3">
    <source>
        <dbReference type="RefSeq" id="XP_017786484.1"/>
    </source>
</evidence>
<proteinExistence type="predicted"/>
<organism evidence="2 3">
    <name type="scientific">Nicrophorus vespilloides</name>
    <name type="common">Boreal carrion beetle</name>
    <dbReference type="NCBI Taxonomy" id="110193"/>
    <lineage>
        <taxon>Eukaryota</taxon>
        <taxon>Metazoa</taxon>
        <taxon>Ecdysozoa</taxon>
        <taxon>Arthropoda</taxon>
        <taxon>Hexapoda</taxon>
        <taxon>Insecta</taxon>
        <taxon>Pterygota</taxon>
        <taxon>Neoptera</taxon>
        <taxon>Endopterygota</taxon>
        <taxon>Coleoptera</taxon>
        <taxon>Polyphaga</taxon>
        <taxon>Staphyliniformia</taxon>
        <taxon>Silphidae</taxon>
        <taxon>Nicrophorinae</taxon>
        <taxon>Nicrophorus</taxon>
    </lineage>
</organism>
<feature type="region of interest" description="Disordered" evidence="1">
    <location>
        <begin position="236"/>
        <end position="255"/>
    </location>
</feature>